<reference evidence="2 3" key="1">
    <citation type="submission" date="2011-01" db="EMBL/GenBank/DDBJ databases">
        <authorList>
            <person name="Muzny D."/>
            <person name="Qin X."/>
            <person name="Buhay C."/>
            <person name="Dugan-Rocha S."/>
            <person name="Ding Y."/>
            <person name="Chen G."/>
            <person name="Hawes A."/>
            <person name="Holder M."/>
            <person name="Jhangiani S."/>
            <person name="Johnson A."/>
            <person name="Khan Z."/>
            <person name="Li Z."/>
            <person name="Liu W."/>
            <person name="Liu X."/>
            <person name="Perez L."/>
            <person name="Shen H."/>
            <person name="Wang Q."/>
            <person name="Watt J."/>
            <person name="Xi L."/>
            <person name="Xin Y."/>
            <person name="Zhou J."/>
            <person name="Deng J."/>
            <person name="Jiang H."/>
            <person name="Liu Y."/>
            <person name="Qu J."/>
            <person name="Song X.-Z."/>
            <person name="Zhang L."/>
            <person name="Villasana D."/>
            <person name="Johnson A."/>
            <person name="Liu J."/>
            <person name="Liyanage D."/>
            <person name="Lorensuhewa L."/>
            <person name="Robinson T."/>
            <person name="Song A."/>
            <person name="Song B.-B."/>
            <person name="Dinh H."/>
            <person name="Thornton R."/>
            <person name="Coyle M."/>
            <person name="Francisco L."/>
            <person name="Jackson L."/>
            <person name="Javaid M."/>
            <person name="Korchina V."/>
            <person name="Kovar C."/>
            <person name="Mata R."/>
            <person name="Mathew T."/>
            <person name="Ngo R."/>
            <person name="Nguyen L."/>
            <person name="Nguyen N."/>
            <person name="Okwuonu G."/>
            <person name="Ongeri F."/>
            <person name="Pham C."/>
            <person name="Simmons D."/>
            <person name="Wilczek-Boney K."/>
            <person name="Hale W."/>
            <person name="Jakkamsetti A."/>
            <person name="Pham P."/>
            <person name="Ruth R."/>
            <person name="San Lucas F."/>
            <person name="Warren J."/>
            <person name="Zhang J."/>
            <person name="Zhao Z."/>
            <person name="Zhou C."/>
            <person name="Zhu D."/>
            <person name="Lee S."/>
            <person name="Bess C."/>
            <person name="Blankenburg K."/>
            <person name="Forbes L."/>
            <person name="Fu Q."/>
            <person name="Gubbala S."/>
            <person name="Hirani K."/>
            <person name="Jayaseelan J.C."/>
            <person name="Lara F."/>
            <person name="Munidasa M."/>
            <person name="Palculict T."/>
            <person name="Patil S."/>
            <person name="Pu L.-L."/>
            <person name="Saada N."/>
            <person name="Tang L."/>
            <person name="Weissenberger G."/>
            <person name="Zhu Y."/>
            <person name="Hemphill L."/>
            <person name="Shang Y."/>
            <person name="Youmans B."/>
            <person name="Ayvaz T."/>
            <person name="Ross M."/>
            <person name="Santibanez J."/>
            <person name="Aqrawi P."/>
            <person name="Gross S."/>
            <person name="Joshi V."/>
            <person name="Fowler G."/>
            <person name="Nazareth L."/>
            <person name="Reid J."/>
            <person name="Worley K."/>
            <person name="Petrosino J."/>
            <person name="Highlander S."/>
            <person name="Gibbs R."/>
        </authorList>
    </citation>
    <scope>NUCLEOTIDE SEQUENCE [LARGE SCALE GENOMIC DNA]</scope>
    <source>
        <strain evidence="2 3">ATCC 49124</strain>
    </source>
</reference>
<dbReference type="Proteomes" id="UP000003697">
    <property type="component" value="Unassembled WGS sequence"/>
</dbReference>
<protein>
    <recommendedName>
        <fullName evidence="4">DUF3114 domain-containing protein</fullName>
    </recommendedName>
</protein>
<gene>
    <name evidence="2" type="ORF">HMPREF9425_1355</name>
</gene>
<keyword evidence="1" id="KW-0472">Membrane</keyword>
<feature type="transmembrane region" description="Helical" evidence="1">
    <location>
        <begin position="311"/>
        <end position="330"/>
    </location>
</feature>
<keyword evidence="1" id="KW-0812">Transmembrane</keyword>
<evidence type="ECO:0000313" key="2">
    <source>
        <dbReference type="EMBL" id="EFX95770.1"/>
    </source>
</evidence>
<dbReference type="EMBL" id="AEVI01000063">
    <property type="protein sequence ID" value="EFX95770.1"/>
    <property type="molecule type" value="Genomic_DNA"/>
</dbReference>
<accession>A0ABN0CG09</accession>
<proteinExistence type="predicted"/>
<dbReference type="Pfam" id="PF11311">
    <property type="entry name" value="DUF3114"/>
    <property type="match status" value="1"/>
</dbReference>
<evidence type="ECO:0000256" key="1">
    <source>
        <dbReference type="SAM" id="Phobius"/>
    </source>
</evidence>
<name>A0ABN0CG09_STRVE</name>
<keyword evidence="1" id="KW-1133">Transmembrane helix</keyword>
<keyword evidence="3" id="KW-1185">Reference proteome</keyword>
<sequence length="359" mass="41789">MLLRRDEMLIGSKAFSSLWKEWQKEYQPLQVLKLLLAYIEMPEDLSGEIEETQRLLSYFDPDLAPHDAFWKDVARLVDLAFPGDILSQEGLVERQIHQLRYLISSQQAQYVRTHYKKTGMTDKEALAVYLRWKPFTMFDQGRLHQKISFCDGKGIYPDGIPSVNLKILLYNRVEFILDSQGNFLNEVDAEQVTESGVVNGASFNYGNFKRHWQLDVEPVQPHDPDFRNRMTKGFRSPNKLRKKLGRKEPEQFDKSFYNPKGIYAQSHRSLANDVKRQVRLFLAMVYGFKPVQKKQTKEVHMSKQPQNNKGTAVLGSLVFMALYALGIWHNAVRGNIPFLILWSVLLLVNISYLIFRLKK</sequence>
<feature type="transmembrane region" description="Helical" evidence="1">
    <location>
        <begin position="336"/>
        <end position="355"/>
    </location>
</feature>
<evidence type="ECO:0008006" key="4">
    <source>
        <dbReference type="Google" id="ProtNLM"/>
    </source>
</evidence>
<evidence type="ECO:0000313" key="3">
    <source>
        <dbReference type="Proteomes" id="UP000003697"/>
    </source>
</evidence>
<comment type="caution">
    <text evidence="2">The sequence shown here is derived from an EMBL/GenBank/DDBJ whole genome shotgun (WGS) entry which is preliminary data.</text>
</comment>
<organism evidence="2 3">
    <name type="scientific">Streptococcus vestibularis ATCC 49124</name>
    <dbReference type="NCBI Taxonomy" id="889206"/>
    <lineage>
        <taxon>Bacteria</taxon>
        <taxon>Bacillati</taxon>
        <taxon>Bacillota</taxon>
        <taxon>Bacilli</taxon>
        <taxon>Lactobacillales</taxon>
        <taxon>Streptococcaceae</taxon>
        <taxon>Streptococcus</taxon>
    </lineage>
</organism>
<dbReference type="InterPro" id="IPR021462">
    <property type="entry name" value="DUF3114"/>
</dbReference>